<dbReference type="Pfam" id="PF02507">
    <property type="entry name" value="PSI_PsaF"/>
    <property type="match status" value="1"/>
</dbReference>
<evidence type="ECO:0000256" key="5">
    <source>
        <dbReference type="SAM" id="MobiDB-lite"/>
    </source>
</evidence>
<dbReference type="AlphaFoldDB" id="A0AAV3R7K2"/>
<dbReference type="GO" id="GO:0009535">
    <property type="term" value="C:chloroplast thylakoid membrane"/>
    <property type="evidence" value="ECO:0007669"/>
    <property type="project" value="TreeGrafter"/>
</dbReference>
<protein>
    <recommendedName>
        <fullName evidence="4">Photosystem I reaction center subunit III</fullName>
    </recommendedName>
    <alternativeName>
        <fullName evidence="4">PSI-F</fullName>
    </alternativeName>
</protein>
<dbReference type="Proteomes" id="UP001454036">
    <property type="component" value="Unassembled WGS sequence"/>
</dbReference>
<dbReference type="InterPro" id="IPR003666">
    <property type="entry name" value="PSI_PsaF"/>
</dbReference>
<feature type="region of interest" description="Disordered" evidence="5">
    <location>
        <begin position="1"/>
        <end position="66"/>
    </location>
</feature>
<dbReference type="Gene3D" id="1.10.8.110">
    <property type="entry name" value="Photosystem I PsaF, reaction centre subunit III"/>
    <property type="match status" value="1"/>
</dbReference>
<evidence type="ECO:0000313" key="6">
    <source>
        <dbReference type="EMBL" id="GAA0172372.1"/>
    </source>
</evidence>
<organism evidence="6 7">
    <name type="scientific">Lithospermum erythrorhizon</name>
    <name type="common">Purple gromwell</name>
    <name type="synonym">Lithospermum officinale var. erythrorhizon</name>
    <dbReference type="NCBI Taxonomy" id="34254"/>
    <lineage>
        <taxon>Eukaryota</taxon>
        <taxon>Viridiplantae</taxon>
        <taxon>Streptophyta</taxon>
        <taxon>Embryophyta</taxon>
        <taxon>Tracheophyta</taxon>
        <taxon>Spermatophyta</taxon>
        <taxon>Magnoliopsida</taxon>
        <taxon>eudicotyledons</taxon>
        <taxon>Gunneridae</taxon>
        <taxon>Pentapetalae</taxon>
        <taxon>asterids</taxon>
        <taxon>lamiids</taxon>
        <taxon>Boraginales</taxon>
        <taxon>Boraginaceae</taxon>
        <taxon>Boraginoideae</taxon>
        <taxon>Lithospermeae</taxon>
        <taxon>Lithospermum</taxon>
    </lineage>
</organism>
<keyword evidence="4" id="KW-0150">Chloroplast</keyword>
<comment type="similarity">
    <text evidence="1 4">Belongs to the PsaF family.</text>
</comment>
<keyword evidence="2 4" id="KW-0602">Photosynthesis</keyword>
<comment type="function">
    <text evidence="4">Participates in efficiency of electron transfer from plastocyanin to P700 (or cytochrome c553 in algae and cyanobacteria). This plastocyanin-docking protein contributes to the specific association of plastocyanin to PSI.</text>
</comment>
<dbReference type="GO" id="GO:0015979">
    <property type="term" value="P:photosynthesis"/>
    <property type="evidence" value="ECO:0007669"/>
    <property type="project" value="UniProtKB-UniRule"/>
</dbReference>
<reference evidence="6 7" key="1">
    <citation type="submission" date="2024-01" db="EMBL/GenBank/DDBJ databases">
        <title>The complete chloroplast genome sequence of Lithospermum erythrorhizon: insights into the phylogenetic relationship among Boraginaceae species and the maternal lineages of purple gromwells.</title>
        <authorList>
            <person name="Okada T."/>
            <person name="Watanabe K."/>
        </authorList>
    </citation>
    <scope>NUCLEOTIDE SEQUENCE [LARGE SCALE GENOMIC DNA]</scope>
</reference>
<dbReference type="PANTHER" id="PTHR34939:SF1">
    <property type="entry name" value="PHOTOSYSTEM I REACTION CENTER SUBUNIT III, CHLOROPLASTIC"/>
    <property type="match status" value="1"/>
</dbReference>
<evidence type="ECO:0000256" key="4">
    <source>
        <dbReference type="RuleBase" id="RU368107"/>
    </source>
</evidence>
<dbReference type="PANTHER" id="PTHR34939">
    <property type="entry name" value="PHOTOSYSTEM I REACTION CENTER SUBUNIT III, CHLOROPLASTIC"/>
    <property type="match status" value="1"/>
</dbReference>
<dbReference type="InterPro" id="IPR036577">
    <property type="entry name" value="PSI_PsaF_sf"/>
</dbReference>
<name>A0AAV3R7K2_LITER</name>
<sequence>MDKGKSAFDLAKKKKGHKKTSSLPIGSESSTSTTSTDGENQGEGATILENSLPVANPQQVSDEAASSSSSALKGFSAVLALSSILLSKPVLPASADITGLMPCKESKQFAKCEEQELKKLESSLKLYAPDSTPALAIKATMDCSFSTSYSSSFFP</sequence>
<gene>
    <name evidence="6" type="ORF">LIER_26212</name>
</gene>
<dbReference type="GO" id="GO:0009538">
    <property type="term" value="C:photosystem I reaction center"/>
    <property type="evidence" value="ECO:0007669"/>
    <property type="project" value="UniProtKB-UniRule"/>
</dbReference>
<keyword evidence="7" id="KW-1185">Reference proteome</keyword>
<dbReference type="GO" id="GO:0009543">
    <property type="term" value="C:chloroplast thylakoid lumen"/>
    <property type="evidence" value="ECO:0007669"/>
    <property type="project" value="UniProtKB-SubCell"/>
</dbReference>
<keyword evidence="3 4" id="KW-0603">Photosystem I</keyword>
<proteinExistence type="inferred from homology"/>
<keyword evidence="4" id="KW-0793">Thylakoid</keyword>
<comment type="subcellular location">
    <subcellularLocation>
        <location evidence="4">Plastid</location>
        <location evidence="4">Chloroplast thylakoid lumen</location>
    </subcellularLocation>
</comment>
<comment type="caution">
    <text evidence="6">The sequence shown here is derived from an EMBL/GenBank/DDBJ whole genome shotgun (WGS) entry which is preliminary data.</text>
</comment>
<evidence type="ECO:0000313" key="7">
    <source>
        <dbReference type="Proteomes" id="UP001454036"/>
    </source>
</evidence>
<evidence type="ECO:0000256" key="3">
    <source>
        <dbReference type="ARBA" id="ARBA00022836"/>
    </source>
</evidence>
<accession>A0AAV3R7K2</accession>
<evidence type="ECO:0000256" key="2">
    <source>
        <dbReference type="ARBA" id="ARBA00022531"/>
    </source>
</evidence>
<dbReference type="EMBL" id="BAABME010008094">
    <property type="protein sequence ID" value="GAA0172372.1"/>
    <property type="molecule type" value="Genomic_DNA"/>
</dbReference>
<keyword evidence="4" id="KW-0934">Plastid</keyword>
<evidence type="ECO:0000256" key="1">
    <source>
        <dbReference type="ARBA" id="ARBA00008386"/>
    </source>
</evidence>